<organism evidence="2 3">
    <name type="scientific">Chionoecetes opilio</name>
    <name type="common">Atlantic snow crab</name>
    <name type="synonym">Cancer opilio</name>
    <dbReference type="NCBI Taxonomy" id="41210"/>
    <lineage>
        <taxon>Eukaryota</taxon>
        <taxon>Metazoa</taxon>
        <taxon>Ecdysozoa</taxon>
        <taxon>Arthropoda</taxon>
        <taxon>Crustacea</taxon>
        <taxon>Multicrustacea</taxon>
        <taxon>Malacostraca</taxon>
        <taxon>Eumalacostraca</taxon>
        <taxon>Eucarida</taxon>
        <taxon>Decapoda</taxon>
        <taxon>Pleocyemata</taxon>
        <taxon>Brachyura</taxon>
        <taxon>Eubrachyura</taxon>
        <taxon>Majoidea</taxon>
        <taxon>Majidae</taxon>
        <taxon>Chionoecetes</taxon>
    </lineage>
</organism>
<dbReference type="AlphaFoldDB" id="A0A8J4YAT1"/>
<dbReference type="Proteomes" id="UP000770661">
    <property type="component" value="Unassembled WGS sequence"/>
</dbReference>
<dbReference type="EMBL" id="JACEEZ010012340">
    <property type="protein sequence ID" value="KAG0720749.1"/>
    <property type="molecule type" value="Genomic_DNA"/>
</dbReference>
<keyword evidence="3" id="KW-1185">Reference proteome</keyword>
<comment type="caution">
    <text evidence="2">The sequence shown here is derived from an EMBL/GenBank/DDBJ whole genome shotgun (WGS) entry which is preliminary data.</text>
</comment>
<feature type="compositionally biased region" description="Polar residues" evidence="1">
    <location>
        <begin position="51"/>
        <end position="60"/>
    </location>
</feature>
<proteinExistence type="predicted"/>
<feature type="compositionally biased region" description="Basic and acidic residues" evidence="1">
    <location>
        <begin position="139"/>
        <end position="152"/>
    </location>
</feature>
<name>A0A8J4YAT1_CHIOP</name>
<evidence type="ECO:0000313" key="3">
    <source>
        <dbReference type="Proteomes" id="UP000770661"/>
    </source>
</evidence>
<gene>
    <name evidence="2" type="ORF">GWK47_047849</name>
</gene>
<reference evidence="2" key="1">
    <citation type="submission" date="2020-07" db="EMBL/GenBank/DDBJ databases">
        <title>The High-quality genome of the commercially important snow crab, Chionoecetes opilio.</title>
        <authorList>
            <person name="Jeong J.-H."/>
            <person name="Ryu S."/>
        </authorList>
    </citation>
    <scope>NUCLEOTIDE SEQUENCE</scope>
    <source>
        <strain evidence="2">MADBK_172401_WGS</strain>
        <tissue evidence="2">Digestive gland</tissue>
    </source>
</reference>
<evidence type="ECO:0000313" key="2">
    <source>
        <dbReference type="EMBL" id="KAG0720749.1"/>
    </source>
</evidence>
<accession>A0A8J4YAT1</accession>
<evidence type="ECO:0000256" key="1">
    <source>
        <dbReference type="SAM" id="MobiDB-lite"/>
    </source>
</evidence>
<feature type="region of interest" description="Disordered" evidence="1">
    <location>
        <begin position="17"/>
        <end position="152"/>
    </location>
</feature>
<protein>
    <submittedName>
        <fullName evidence="2">Uncharacterized protein</fullName>
    </submittedName>
</protein>
<sequence>MIGECRGKLEILRVMSVPKSVTFSPQARTKDSVKRSSSSPAAALSDRGKSAPSSPQQNFSFRPPNSHDNEAVPATTPAITSCPSRPAACPEPSPQPQCSRVLGDTDQDVNLSEDGAEGEINARGESNSRHNSFHVHSIPHVDDPSDSDKERHVTKLRTDVFATAGASCRLLQDIMQG</sequence>